<evidence type="ECO:0000313" key="1">
    <source>
        <dbReference type="Ensembl" id="ENSHCOP00000012704.1"/>
    </source>
</evidence>
<dbReference type="AlphaFoldDB" id="A0A3Q2Y521"/>
<sequence length="174" mass="19517">MAKRKKEYGTLQDEWTEGFAFVEGTVSPVCLICNDKIPSMKQSNLKRHFDMRHVTFASKYAAGDSRKEACKLLSRVQARQRQLRIWTRQADYNSASFAGSLAIMRNGKPFTLMVSIITLFKSIHSECTLMQPTKSLGLPCIAVKRDSKQKDEVKAATTAIVNTVQCNNVPLAVQ</sequence>
<proteinExistence type="predicted"/>
<accession>A0A3Q2Y521</accession>
<evidence type="ECO:0008006" key="3">
    <source>
        <dbReference type="Google" id="ProtNLM"/>
    </source>
</evidence>
<dbReference type="Ensembl" id="ENSHCOT00000019810.1">
    <property type="protein sequence ID" value="ENSHCOP00000012704.1"/>
    <property type="gene ID" value="ENSHCOG00000015768.1"/>
</dbReference>
<organism evidence="1 2">
    <name type="scientific">Hippocampus comes</name>
    <name type="common">Tiger tail seahorse</name>
    <dbReference type="NCBI Taxonomy" id="109280"/>
    <lineage>
        <taxon>Eukaryota</taxon>
        <taxon>Metazoa</taxon>
        <taxon>Chordata</taxon>
        <taxon>Craniata</taxon>
        <taxon>Vertebrata</taxon>
        <taxon>Euteleostomi</taxon>
        <taxon>Actinopterygii</taxon>
        <taxon>Neopterygii</taxon>
        <taxon>Teleostei</taxon>
        <taxon>Neoteleostei</taxon>
        <taxon>Acanthomorphata</taxon>
        <taxon>Syngnathiaria</taxon>
        <taxon>Syngnathiformes</taxon>
        <taxon>Syngnathoidei</taxon>
        <taxon>Syngnathidae</taxon>
        <taxon>Hippocampus</taxon>
    </lineage>
</organism>
<dbReference type="Proteomes" id="UP000264820">
    <property type="component" value="Unplaced"/>
</dbReference>
<keyword evidence="2" id="KW-1185">Reference proteome</keyword>
<reference evidence="1" key="2">
    <citation type="submission" date="2025-09" db="UniProtKB">
        <authorList>
            <consortium name="Ensembl"/>
        </authorList>
    </citation>
    <scope>IDENTIFICATION</scope>
</reference>
<dbReference type="PANTHER" id="PTHR45913">
    <property type="entry name" value="EPM2A-INTERACTING PROTEIN 1"/>
    <property type="match status" value="1"/>
</dbReference>
<dbReference type="PANTHER" id="PTHR45913:SF10">
    <property type="entry name" value="DUF4371 DOMAIN-CONTAINING PROTEIN"/>
    <property type="match status" value="1"/>
</dbReference>
<name>A0A3Q2Y521_HIPCM</name>
<protein>
    <recommendedName>
        <fullName evidence="3">SPIN-DOC-like zinc-finger domain-containing protein</fullName>
    </recommendedName>
</protein>
<evidence type="ECO:0000313" key="2">
    <source>
        <dbReference type="Proteomes" id="UP000264820"/>
    </source>
</evidence>
<dbReference type="GeneTree" id="ENSGT00940000178636"/>
<reference evidence="1" key="1">
    <citation type="submission" date="2025-08" db="UniProtKB">
        <authorList>
            <consortium name="Ensembl"/>
        </authorList>
    </citation>
    <scope>IDENTIFICATION</scope>
</reference>